<dbReference type="RefSeq" id="YP_009220117.1">
    <property type="nucleotide sequence ID" value="NC_029029.1"/>
</dbReference>
<dbReference type="Proteomes" id="UP000015096">
    <property type="component" value="Segment"/>
</dbReference>
<accession>S5MCB9</accession>
<reference evidence="1 2" key="1">
    <citation type="journal article" date="2013" name="Genome Announc.">
        <title>Complete Genome Sequences of Five Paenibacillus larvae Bacteriophages.</title>
        <authorList>
            <person name="Sheflo M.A."/>
            <person name="Gardner A.V."/>
            <person name="Merrill B.D."/>
            <person name="Fisher J.N."/>
            <person name="Lunt B.L."/>
            <person name="Breakwell D.P."/>
            <person name="Grose J.H."/>
            <person name="Burnett S.H."/>
        </authorList>
    </citation>
    <scope>NUCLEOTIDE SEQUENCE [LARGE SCALE GENOMIC DNA]</scope>
</reference>
<name>S5MCB9_9CAUD</name>
<dbReference type="OrthoDB" id="20507at10239"/>
<sequence length="87" mass="10300">MPALHDFPQYVERVEPERQGYLLHGIKAFNELGDELELREKVESINEDLKYLLLSWEEFSSEQNLEYLVDIKKRFDHVMKLYGGVGL</sequence>
<dbReference type="GeneID" id="26646124"/>
<evidence type="ECO:0000313" key="2">
    <source>
        <dbReference type="Proteomes" id="UP000015096"/>
    </source>
</evidence>
<keyword evidence="2" id="KW-1185">Reference proteome</keyword>
<dbReference type="EMBL" id="KC595517">
    <property type="protein sequence ID" value="AGR47494.1"/>
    <property type="molecule type" value="Genomic_DNA"/>
</dbReference>
<dbReference type="KEGG" id="vg:26646124"/>
<gene>
    <name evidence="1" type="ORF">ABOUO_60</name>
</gene>
<evidence type="ECO:0000313" key="1">
    <source>
        <dbReference type="EMBL" id="AGR47494.1"/>
    </source>
</evidence>
<protein>
    <submittedName>
        <fullName evidence="1">Uncharacterized protein</fullName>
    </submittedName>
</protein>
<organism evidence="1 2">
    <name type="scientific">Brevibacillus phage Abouo</name>
    <dbReference type="NCBI Taxonomy" id="1296661"/>
    <lineage>
        <taxon>Viruses</taxon>
        <taxon>Duplodnaviria</taxon>
        <taxon>Heunggongvirae</taxon>
        <taxon>Uroviricota</taxon>
        <taxon>Caudoviricetes</taxon>
        <taxon>Abouovirus</taxon>
        <taxon>Abouovirus abouo</taxon>
    </lineage>
</organism>
<proteinExistence type="predicted"/>